<keyword evidence="2" id="KW-1185">Reference proteome</keyword>
<dbReference type="OrthoDB" id="3394231at2"/>
<protein>
    <submittedName>
        <fullName evidence="1">Uncharacterized protein</fullName>
    </submittedName>
</protein>
<dbReference type="RefSeq" id="WP_152265500.1">
    <property type="nucleotide sequence ID" value="NZ_JBEOXQ010000194.1"/>
</dbReference>
<organism evidence="1 2">
    <name type="scientific">Streptomyces mobaraensis</name>
    <name type="common">Streptoverticillium mobaraense</name>
    <dbReference type="NCBI Taxonomy" id="35621"/>
    <lineage>
        <taxon>Bacteria</taxon>
        <taxon>Bacillati</taxon>
        <taxon>Actinomycetota</taxon>
        <taxon>Actinomycetes</taxon>
        <taxon>Kitasatosporales</taxon>
        <taxon>Streptomycetaceae</taxon>
        <taxon>Streptomyces</taxon>
    </lineage>
</organism>
<proteinExistence type="predicted"/>
<evidence type="ECO:0000313" key="1">
    <source>
        <dbReference type="EMBL" id="KAB7834776.1"/>
    </source>
</evidence>
<comment type="caution">
    <text evidence="1">The sequence shown here is derived from an EMBL/GenBank/DDBJ whole genome shotgun (WGS) entry which is preliminary data.</text>
</comment>
<reference evidence="1 2" key="1">
    <citation type="journal article" date="2019" name="Microb. Cell Fact.">
        <title>Exploring novel herbicidin analogues by transcriptional regulator overexpression and MS/MS molecular networking.</title>
        <authorList>
            <person name="Shi Y."/>
            <person name="Gu R."/>
            <person name="Li Y."/>
            <person name="Wang X."/>
            <person name="Ren W."/>
            <person name="Li X."/>
            <person name="Wang L."/>
            <person name="Xie Y."/>
            <person name="Hong B."/>
        </authorList>
    </citation>
    <scope>NUCLEOTIDE SEQUENCE [LARGE SCALE GENOMIC DNA]</scope>
    <source>
        <strain evidence="1 2">US-43</strain>
    </source>
</reference>
<accession>A0A5N5W0I8</accession>
<name>A0A5N5W0I8_STRMB</name>
<dbReference type="AlphaFoldDB" id="A0A5N5W0I8"/>
<dbReference type="EMBL" id="VOKX01000112">
    <property type="protein sequence ID" value="KAB7834776.1"/>
    <property type="molecule type" value="Genomic_DNA"/>
</dbReference>
<gene>
    <name evidence="1" type="ORF">FRZ00_28470</name>
</gene>
<dbReference type="Proteomes" id="UP000327000">
    <property type="component" value="Unassembled WGS sequence"/>
</dbReference>
<evidence type="ECO:0000313" key="2">
    <source>
        <dbReference type="Proteomes" id="UP000327000"/>
    </source>
</evidence>
<sequence>MENDHVEPVEEGIYHVVRDPEFTALFMLGADDRAETVEDVDAELRLPDGSRWSASFMTLGAIERVMNRWRETGEYGGGAFFQCSDLVIVPKGGVAAMVDAFRAIVVEGPHGTLGNLE</sequence>